<accession>A0A2X3ETE6</accession>
<dbReference type="EC" id="2.4.2.9" evidence="1"/>
<dbReference type="SUPFAM" id="SSF53271">
    <property type="entry name" value="PRTase-like"/>
    <property type="match status" value="1"/>
</dbReference>
<dbReference type="Gene3D" id="3.40.50.2020">
    <property type="match status" value="1"/>
</dbReference>
<keyword evidence="1" id="KW-0328">Glycosyltransferase</keyword>
<protein>
    <submittedName>
        <fullName evidence="1">Uracil phosphoribosyltransferase</fullName>
        <ecNumber evidence="1">2.4.2.9</ecNumber>
    </submittedName>
</protein>
<proteinExistence type="predicted"/>
<dbReference type="GO" id="GO:0004845">
    <property type="term" value="F:uracil phosphoribosyltransferase activity"/>
    <property type="evidence" value="ECO:0007669"/>
    <property type="project" value="UniProtKB-EC"/>
</dbReference>
<name>A0A2X3ETE6_KLEPN</name>
<dbReference type="Proteomes" id="UP000251088">
    <property type="component" value="Unassembled WGS sequence"/>
</dbReference>
<dbReference type="EMBL" id="UAWN01000015">
    <property type="protein sequence ID" value="SQC40606.1"/>
    <property type="molecule type" value="Genomic_DNA"/>
</dbReference>
<keyword evidence="1" id="KW-0808">Transferase</keyword>
<evidence type="ECO:0000313" key="2">
    <source>
        <dbReference type="Proteomes" id="UP000251088"/>
    </source>
</evidence>
<evidence type="ECO:0000313" key="1">
    <source>
        <dbReference type="EMBL" id="SQC40606.1"/>
    </source>
</evidence>
<organism evidence="1 2">
    <name type="scientific">Klebsiella pneumoniae</name>
    <dbReference type="NCBI Taxonomy" id="573"/>
    <lineage>
        <taxon>Bacteria</taxon>
        <taxon>Pseudomonadati</taxon>
        <taxon>Pseudomonadota</taxon>
        <taxon>Gammaproteobacteria</taxon>
        <taxon>Enterobacterales</taxon>
        <taxon>Enterobacteriaceae</taxon>
        <taxon>Klebsiella/Raoultella group</taxon>
        <taxon>Klebsiella</taxon>
        <taxon>Klebsiella pneumoniae complex</taxon>
    </lineage>
</organism>
<dbReference type="InterPro" id="IPR029057">
    <property type="entry name" value="PRTase-like"/>
</dbReference>
<dbReference type="AlphaFoldDB" id="A0A2X3ETE6"/>
<sequence>MKIVEVKHPLVKHKLGLMREHDISTKRFRELASEVGQLTDL</sequence>
<gene>
    <name evidence="1" type="primary">upp_2</name>
    <name evidence="1" type="ORF">NCTC9128_06608</name>
</gene>
<reference evidence="1 2" key="1">
    <citation type="submission" date="2018-06" db="EMBL/GenBank/DDBJ databases">
        <authorList>
            <consortium name="Pathogen Informatics"/>
            <person name="Doyle S."/>
        </authorList>
    </citation>
    <scope>NUCLEOTIDE SEQUENCE [LARGE SCALE GENOMIC DNA]</scope>
    <source>
        <strain evidence="1 2">NCTC9128</strain>
    </source>
</reference>